<dbReference type="GO" id="GO:0015087">
    <property type="term" value="F:cobalt ion transmembrane transporter activity"/>
    <property type="evidence" value="ECO:0007669"/>
    <property type="project" value="UniProtKB-UniRule"/>
</dbReference>
<organism evidence="13 14">
    <name type="scientific">Flammeovirga pectinis</name>
    <dbReference type="NCBI Taxonomy" id="2494373"/>
    <lineage>
        <taxon>Bacteria</taxon>
        <taxon>Pseudomonadati</taxon>
        <taxon>Bacteroidota</taxon>
        <taxon>Cytophagia</taxon>
        <taxon>Cytophagales</taxon>
        <taxon>Flammeovirgaceae</taxon>
        <taxon>Flammeovirga</taxon>
    </lineage>
</organism>
<dbReference type="InterPro" id="IPR004488">
    <property type="entry name" value="Mg/Co-transport_prot_CorA"/>
</dbReference>
<keyword evidence="14" id="KW-1185">Reference proteome</keyword>
<dbReference type="KEGG" id="fll:EI427_22145"/>
<keyword evidence="4 12" id="KW-1003">Cell membrane</keyword>
<evidence type="ECO:0000256" key="4">
    <source>
        <dbReference type="ARBA" id="ARBA00022475"/>
    </source>
</evidence>
<dbReference type="PANTHER" id="PTHR46494">
    <property type="entry name" value="CORA FAMILY METAL ION TRANSPORTER (EUROFUNG)"/>
    <property type="match status" value="1"/>
</dbReference>
<evidence type="ECO:0000256" key="12">
    <source>
        <dbReference type="RuleBase" id="RU362010"/>
    </source>
</evidence>
<comment type="catalytic activity">
    <reaction evidence="10">
        <text>Mg(2+)(in) = Mg(2+)(out)</text>
        <dbReference type="Rhea" id="RHEA:29827"/>
        <dbReference type="ChEBI" id="CHEBI:18420"/>
    </reaction>
</comment>
<dbReference type="NCBIfam" id="TIGR00383">
    <property type="entry name" value="corA"/>
    <property type="match status" value="1"/>
</dbReference>
<keyword evidence="6 12" id="KW-0460">Magnesium</keyword>
<evidence type="ECO:0000256" key="7">
    <source>
        <dbReference type="ARBA" id="ARBA00022989"/>
    </source>
</evidence>
<feature type="transmembrane region" description="Helical" evidence="12">
    <location>
        <begin position="296"/>
        <end position="315"/>
    </location>
</feature>
<keyword evidence="5 12" id="KW-0812">Transmembrane</keyword>
<dbReference type="FunFam" id="1.20.58.340:FF:000004">
    <property type="entry name" value="Magnesium transport protein CorA"/>
    <property type="match status" value="1"/>
</dbReference>
<gene>
    <name evidence="12 13" type="primary">corA</name>
    <name evidence="13" type="ORF">EI427_22145</name>
</gene>
<dbReference type="GO" id="GO:0050897">
    <property type="term" value="F:cobalt ion binding"/>
    <property type="evidence" value="ECO:0007669"/>
    <property type="project" value="TreeGrafter"/>
</dbReference>
<keyword evidence="3 12" id="KW-0813">Transport</keyword>
<dbReference type="GO" id="GO:0005886">
    <property type="term" value="C:plasma membrane"/>
    <property type="evidence" value="ECO:0007669"/>
    <property type="project" value="UniProtKB-SubCell"/>
</dbReference>
<evidence type="ECO:0000313" key="14">
    <source>
        <dbReference type="Proteomes" id="UP000267268"/>
    </source>
</evidence>
<sequence length="353" mass="41355">MSESLYNKDENVGLSPDEIVFRGERKSEHVTLNLFDYSPTGFVKKNLNRVHEIQPFLTNNSVTWVNITGLHDTKIIEELKSMDINPIVLSDVLNTEGRPKIQEHERSLFVSIKLLHYDTVEKRVEINNLSIVTTDNAVFTFEEKHTDFFNPIIKRLEKSKKSLVNAGADYLLFTILDLVIDNYIYLLSVLGDKIEDLEDILLANPKSSTLDLINFYKRELNTIRRNIKPAVEIILTLTKKDFEYVSEETEVHFKELLNNIKQVNEISDSYREILSDLLNIYHTTVSSKLNSVMMTLTMFSVIFIPLTFIAGIYGTNFDNIPELHYEYSYYMMWMMMFTITIFMMNYFRKKKWL</sequence>
<evidence type="ECO:0000256" key="8">
    <source>
        <dbReference type="ARBA" id="ARBA00023065"/>
    </source>
</evidence>
<dbReference type="OrthoDB" id="9803416at2"/>
<dbReference type="SUPFAM" id="SSF144083">
    <property type="entry name" value="Magnesium transport protein CorA, transmembrane region"/>
    <property type="match status" value="1"/>
</dbReference>
<dbReference type="Gene3D" id="1.20.58.340">
    <property type="entry name" value="Magnesium transport protein CorA, transmembrane region"/>
    <property type="match status" value="2"/>
</dbReference>
<dbReference type="Pfam" id="PF01544">
    <property type="entry name" value="CorA"/>
    <property type="match status" value="1"/>
</dbReference>
<dbReference type="Gene3D" id="3.30.460.20">
    <property type="entry name" value="CorA soluble domain-like"/>
    <property type="match status" value="1"/>
</dbReference>
<name>A0A3S9P9Q4_9BACT</name>
<comment type="subcellular location">
    <subcellularLocation>
        <location evidence="1">Cell membrane</location>
        <topology evidence="1">Multi-pass membrane protein</topology>
    </subcellularLocation>
    <subcellularLocation>
        <location evidence="12">Membrane</location>
        <topology evidence="12">Multi-pass membrane protein</topology>
    </subcellularLocation>
</comment>
<dbReference type="GO" id="GO:0015095">
    <property type="term" value="F:magnesium ion transmembrane transporter activity"/>
    <property type="evidence" value="ECO:0007669"/>
    <property type="project" value="UniProtKB-UniRule"/>
</dbReference>
<dbReference type="InterPro" id="IPR002523">
    <property type="entry name" value="MgTranspt_CorA/ZnTranspt_ZntB"/>
</dbReference>
<keyword evidence="9 12" id="KW-0472">Membrane</keyword>
<dbReference type="AlphaFoldDB" id="A0A3S9P9Q4"/>
<evidence type="ECO:0000256" key="6">
    <source>
        <dbReference type="ARBA" id="ARBA00022842"/>
    </source>
</evidence>
<evidence type="ECO:0000256" key="11">
    <source>
        <dbReference type="ARBA" id="ARBA00045497"/>
    </source>
</evidence>
<dbReference type="SUPFAM" id="SSF143865">
    <property type="entry name" value="CorA soluble domain-like"/>
    <property type="match status" value="1"/>
</dbReference>
<dbReference type="GO" id="GO:0000287">
    <property type="term" value="F:magnesium ion binding"/>
    <property type="evidence" value="ECO:0007669"/>
    <property type="project" value="TreeGrafter"/>
</dbReference>
<feature type="transmembrane region" description="Helical" evidence="12">
    <location>
        <begin position="327"/>
        <end position="347"/>
    </location>
</feature>
<dbReference type="InterPro" id="IPR045861">
    <property type="entry name" value="CorA_cytoplasmic_dom"/>
</dbReference>
<dbReference type="CDD" id="cd12828">
    <property type="entry name" value="TmCorA-like_1"/>
    <property type="match status" value="1"/>
</dbReference>
<proteinExistence type="inferred from homology"/>
<accession>A0A3S9P9Q4</accession>
<protein>
    <recommendedName>
        <fullName evidence="12">Magnesium transport protein CorA</fullName>
    </recommendedName>
</protein>
<comment type="function">
    <text evidence="11">Mediates influx of magnesium ions. Alternates between open and closed states. Activated by low cytoplasmic Mg(2+) levels. Inactive when cytoplasmic Mg(2+) levels are high.</text>
</comment>
<evidence type="ECO:0000256" key="9">
    <source>
        <dbReference type="ARBA" id="ARBA00023136"/>
    </source>
</evidence>
<comment type="similarity">
    <text evidence="2 12">Belongs to the CorA metal ion transporter (MIT) (TC 1.A.35) family.</text>
</comment>
<dbReference type="InterPro" id="IPR045863">
    <property type="entry name" value="CorA_TM1_TM2"/>
</dbReference>
<evidence type="ECO:0000256" key="1">
    <source>
        <dbReference type="ARBA" id="ARBA00004651"/>
    </source>
</evidence>
<reference evidence="13 14" key="1">
    <citation type="submission" date="2018-12" db="EMBL/GenBank/DDBJ databases">
        <title>Flammeovirga pectinis sp. nov., isolated from the gut of the Korean scallop, Patinopecten yessoensis.</title>
        <authorList>
            <person name="Bae J.-W."/>
            <person name="Jeong Y.-S."/>
            <person name="Kang W."/>
        </authorList>
    </citation>
    <scope>NUCLEOTIDE SEQUENCE [LARGE SCALE GENOMIC DNA]</scope>
    <source>
        <strain evidence="13 14">L12M1</strain>
    </source>
</reference>
<evidence type="ECO:0000256" key="3">
    <source>
        <dbReference type="ARBA" id="ARBA00022448"/>
    </source>
</evidence>
<evidence type="ECO:0000256" key="2">
    <source>
        <dbReference type="ARBA" id="ARBA00009765"/>
    </source>
</evidence>
<dbReference type="EMBL" id="CP034563">
    <property type="protein sequence ID" value="AZQ64930.1"/>
    <property type="molecule type" value="Genomic_DNA"/>
</dbReference>
<dbReference type="Proteomes" id="UP000267268">
    <property type="component" value="Chromosome 2"/>
</dbReference>
<evidence type="ECO:0000256" key="5">
    <source>
        <dbReference type="ARBA" id="ARBA00022692"/>
    </source>
</evidence>
<dbReference type="PANTHER" id="PTHR46494:SF1">
    <property type="entry name" value="CORA FAMILY METAL ION TRANSPORTER (EUROFUNG)"/>
    <property type="match status" value="1"/>
</dbReference>
<dbReference type="RefSeq" id="WP_126619138.1">
    <property type="nucleotide sequence ID" value="NZ_CP034563.1"/>
</dbReference>
<keyword evidence="8 12" id="KW-0406">Ion transport</keyword>
<evidence type="ECO:0000256" key="10">
    <source>
        <dbReference type="ARBA" id="ARBA00034269"/>
    </source>
</evidence>
<keyword evidence="7 12" id="KW-1133">Transmembrane helix</keyword>
<evidence type="ECO:0000313" key="13">
    <source>
        <dbReference type="EMBL" id="AZQ64930.1"/>
    </source>
</evidence>